<proteinExistence type="predicted"/>
<keyword evidence="3" id="KW-1185">Reference proteome</keyword>
<evidence type="ECO:0000313" key="3">
    <source>
        <dbReference type="Proteomes" id="UP001166293"/>
    </source>
</evidence>
<evidence type="ECO:0000313" key="2">
    <source>
        <dbReference type="EMBL" id="MBV2360956.1"/>
    </source>
</evidence>
<accession>A0ABS6NAB4</accession>
<dbReference type="RefSeq" id="WP_217779296.1">
    <property type="nucleotide sequence ID" value="NZ_JAHRWL010000002.1"/>
</dbReference>
<name>A0ABS6NAB4_9RHOB</name>
<dbReference type="Proteomes" id="UP001166293">
    <property type="component" value="Unassembled WGS sequence"/>
</dbReference>
<evidence type="ECO:0000259" key="1">
    <source>
        <dbReference type="PROSITE" id="PS51186"/>
    </source>
</evidence>
<protein>
    <submittedName>
        <fullName evidence="2">GNAT family N-acetyltransferase</fullName>
    </submittedName>
</protein>
<dbReference type="PROSITE" id="PS51186">
    <property type="entry name" value="GNAT"/>
    <property type="match status" value="1"/>
</dbReference>
<sequence>MIRTERLTLRPARPDDLDALHAIFTDPRAMRYWDRPPHDAIAQTQRFLNGFMTPDDQRREEYILDLDGRCIGKAGIWARPEVGFILHPDHWRRGYVREALEAILPRCFRKWPEMPEITAECDPRNLASVGLLTRLGFRLTGFDRQNFDYGGIEMCDTAYFALPRRIRKAD</sequence>
<dbReference type="PANTHER" id="PTHR43792:SF1">
    <property type="entry name" value="N-ACETYLTRANSFERASE DOMAIN-CONTAINING PROTEIN"/>
    <property type="match status" value="1"/>
</dbReference>
<dbReference type="Pfam" id="PF13302">
    <property type="entry name" value="Acetyltransf_3"/>
    <property type="match status" value="1"/>
</dbReference>
<reference evidence="2" key="1">
    <citation type="submission" date="2021-06" db="EMBL/GenBank/DDBJ databases">
        <title>Thalassococcus sp. CAU 1522 isolated from sea sand, Republic of Korea.</title>
        <authorList>
            <person name="Kim W."/>
        </authorList>
    </citation>
    <scope>NUCLEOTIDE SEQUENCE</scope>
    <source>
        <strain evidence="2">CAU 1522</strain>
    </source>
</reference>
<feature type="domain" description="N-acetyltransferase" evidence="1">
    <location>
        <begin position="7"/>
        <end position="159"/>
    </location>
</feature>
<gene>
    <name evidence="2" type="ORF">KUH32_14410</name>
</gene>
<dbReference type="InterPro" id="IPR000182">
    <property type="entry name" value="GNAT_dom"/>
</dbReference>
<dbReference type="EMBL" id="JAHRWL010000002">
    <property type="protein sequence ID" value="MBV2360956.1"/>
    <property type="molecule type" value="Genomic_DNA"/>
</dbReference>
<comment type="caution">
    <text evidence="2">The sequence shown here is derived from an EMBL/GenBank/DDBJ whole genome shotgun (WGS) entry which is preliminary data.</text>
</comment>
<dbReference type="PANTHER" id="PTHR43792">
    <property type="entry name" value="GNAT FAMILY, PUTATIVE (AFU_ORTHOLOGUE AFUA_3G00765)-RELATED-RELATED"/>
    <property type="match status" value="1"/>
</dbReference>
<organism evidence="2 3">
    <name type="scientific">Thalassococcus arenae</name>
    <dbReference type="NCBI Taxonomy" id="2851652"/>
    <lineage>
        <taxon>Bacteria</taxon>
        <taxon>Pseudomonadati</taxon>
        <taxon>Pseudomonadota</taxon>
        <taxon>Alphaproteobacteria</taxon>
        <taxon>Rhodobacterales</taxon>
        <taxon>Roseobacteraceae</taxon>
        <taxon>Thalassococcus</taxon>
    </lineage>
</organism>
<dbReference type="InterPro" id="IPR051531">
    <property type="entry name" value="N-acetyltransferase"/>
</dbReference>